<proteinExistence type="predicted"/>
<name>A0AA41ZK96_9GAMM</name>
<dbReference type="Gene3D" id="1.25.40.590">
    <property type="entry name" value="Type IV / VI secretion system, DotU"/>
    <property type="match status" value="1"/>
</dbReference>
<keyword evidence="1" id="KW-1133">Transmembrane helix</keyword>
<dbReference type="Proteomes" id="UP001165678">
    <property type="component" value="Unassembled WGS sequence"/>
</dbReference>
<dbReference type="InterPro" id="IPR017732">
    <property type="entry name" value="T4/T6SS_DotU"/>
</dbReference>
<dbReference type="RefSeq" id="WP_250937041.1">
    <property type="nucleotide sequence ID" value="NZ_JAMLJK010000001.1"/>
</dbReference>
<keyword evidence="1" id="KW-0472">Membrane</keyword>
<accession>A0AA41ZK96</accession>
<dbReference type="AlphaFoldDB" id="A0AA41ZK96"/>
<evidence type="ECO:0000256" key="1">
    <source>
        <dbReference type="SAM" id="Phobius"/>
    </source>
</evidence>
<evidence type="ECO:0000259" key="2">
    <source>
        <dbReference type="Pfam" id="PF09850"/>
    </source>
</evidence>
<evidence type="ECO:0000313" key="3">
    <source>
        <dbReference type="EMBL" id="MCX2523496.1"/>
    </source>
</evidence>
<dbReference type="Pfam" id="PF09850">
    <property type="entry name" value="DotU"/>
    <property type="match status" value="1"/>
</dbReference>
<reference evidence="3" key="1">
    <citation type="submission" date="2022-11" db="EMBL/GenBank/DDBJ databases">
        <title>Larsenimonas rhizosphaerae sp. nov., isolated from a tidal mudflat.</title>
        <authorList>
            <person name="Lee S.D."/>
            <person name="Kim I.S."/>
        </authorList>
    </citation>
    <scope>NUCLEOTIDE SEQUENCE</scope>
    <source>
        <strain evidence="3">GH2-1</strain>
    </source>
</reference>
<feature type="transmembrane region" description="Helical" evidence="1">
    <location>
        <begin position="196"/>
        <end position="218"/>
    </location>
</feature>
<dbReference type="EMBL" id="JAPIVE010000001">
    <property type="protein sequence ID" value="MCX2523496.1"/>
    <property type="molecule type" value="Genomic_DNA"/>
</dbReference>
<keyword evidence="4" id="KW-1185">Reference proteome</keyword>
<dbReference type="InterPro" id="IPR038522">
    <property type="entry name" value="T4/T6SS_DotU_sf"/>
</dbReference>
<dbReference type="NCBIfam" id="TIGR03349">
    <property type="entry name" value="IV_VI_DotU"/>
    <property type="match status" value="1"/>
</dbReference>
<gene>
    <name evidence="3" type="primary">icmH</name>
    <name evidence="3" type="ORF">OQ287_04520</name>
</gene>
<keyword evidence="1" id="KW-0812">Transmembrane</keyword>
<dbReference type="NCBIfam" id="NF038228">
    <property type="entry name" value="IcmH_DotU_IVB"/>
    <property type="match status" value="1"/>
</dbReference>
<dbReference type="PANTHER" id="PTHR38033:SF1">
    <property type="entry name" value="DOTU FAMILY TYPE IV_VI SECRETION SYSTEM PROTEIN"/>
    <property type="match status" value="1"/>
</dbReference>
<comment type="caution">
    <text evidence="3">The sequence shown here is derived from an EMBL/GenBank/DDBJ whole genome shotgun (WGS) entry which is preliminary data.</text>
</comment>
<protein>
    <submittedName>
        <fullName evidence="3">Type IVB secretion system protein IcmH/DotU</fullName>
    </submittedName>
</protein>
<sequence>MNEALARPVDEAAPRTLKYLSRDFISMVLMVRRGQQAESVEKFLESVDRWLKDFEEHARGENYSADAVKDAQYALCAFLDESVLKGGVGNIREHVELHPFQYRYFGVHLAGEGFYDRLDALRADVPGNLDVLEVYHLCLALGFEGKYSLENREQLRYIANTLGQDIARYRHHDAGISESWKLPDQVGQLLRYEIPFWVYLLAIAVICLAVYGGLHWWLDSATGALTEQVHQLFTTPGKSE</sequence>
<organism evidence="3 4">
    <name type="scientific">Larsenimonas rhizosphaerae</name>
    <dbReference type="NCBI Taxonomy" id="2944682"/>
    <lineage>
        <taxon>Bacteria</taxon>
        <taxon>Pseudomonadati</taxon>
        <taxon>Pseudomonadota</taxon>
        <taxon>Gammaproteobacteria</taxon>
        <taxon>Oceanospirillales</taxon>
        <taxon>Halomonadaceae</taxon>
        <taxon>Larsenimonas</taxon>
    </lineage>
</organism>
<dbReference type="PANTHER" id="PTHR38033">
    <property type="entry name" value="MEMBRANE PROTEIN-RELATED"/>
    <property type="match status" value="1"/>
</dbReference>
<feature type="domain" description="Type IV / VI secretion system DotU" evidence="2">
    <location>
        <begin position="20"/>
        <end position="217"/>
    </location>
</feature>
<evidence type="ECO:0000313" key="4">
    <source>
        <dbReference type="Proteomes" id="UP001165678"/>
    </source>
</evidence>